<reference evidence="2" key="1">
    <citation type="submission" date="2019-02" db="EMBL/GenBank/DDBJ databases">
        <authorList>
            <person name="Olsen N.S."/>
            <person name="Kot W."/>
            <person name="Hansen L.H."/>
        </authorList>
    </citation>
    <scope>NUCLEOTIDE SEQUENCE [LARGE SCALE GENOMIC DNA]</scope>
</reference>
<organism evidence="1 2">
    <name type="scientific">Escherichia phage Jahat_MG145</name>
    <dbReference type="NCBI Taxonomy" id="2562601"/>
    <lineage>
        <taxon>Viruses</taxon>
        <taxon>Duplodnaviria</taxon>
        <taxon>Heunggongvirae</taxon>
        <taxon>Uroviricota</taxon>
        <taxon>Caudoviricetes</taxon>
        <taxon>Drexlerviridae</taxon>
        <taxon>Tempevirinae</taxon>
        <taxon>Jahatvirus</taxon>
        <taxon>Jahatvirus MG145</taxon>
    </lineage>
</organism>
<evidence type="ECO:0000313" key="2">
    <source>
        <dbReference type="Proteomes" id="UP000297193"/>
    </source>
</evidence>
<protein>
    <submittedName>
        <fullName evidence="1">Uncharacterized protein</fullName>
    </submittedName>
</protein>
<dbReference type="Proteomes" id="UP000297193">
    <property type="component" value="Segment"/>
</dbReference>
<name>A0A4D6DYK9_9CAUD</name>
<accession>A0A4D6DYK9</accession>
<keyword evidence="2" id="KW-1185">Reference proteome</keyword>
<sequence>MNQKTSKDYCEWLREIGRRLASGEFSEFRISLTDLASSLSGDDYYKITKNQAYSRTIINRVPEVKAVGAVRIRTEETDDNKEYVLTLNRDVKRKVITSEDLPAVQAKAVEKFAARILASMPNVTDMQGDKLAGACEGISRYQEMIRNLVNEEK</sequence>
<proteinExistence type="predicted"/>
<dbReference type="InterPro" id="IPR055598">
    <property type="entry name" value="DUF7174"/>
</dbReference>
<dbReference type="Pfam" id="PF23796">
    <property type="entry name" value="DUF7174"/>
    <property type="match status" value="1"/>
</dbReference>
<evidence type="ECO:0000313" key="1">
    <source>
        <dbReference type="EMBL" id="QBZ71404.1"/>
    </source>
</evidence>
<dbReference type="EMBL" id="MK552105">
    <property type="protein sequence ID" value="QBZ71404.1"/>
    <property type="molecule type" value="Genomic_DNA"/>
</dbReference>